<dbReference type="InterPro" id="IPR045619">
    <property type="entry name" value="DUF6443"/>
</dbReference>
<reference evidence="3 4" key="1">
    <citation type="submission" date="2018-05" db="EMBL/GenBank/DDBJ databases">
        <title>Chitinophaga sp. K3CV102501T nov., isolated from isolated from a monsoon evergreen broad-leaved forest soil.</title>
        <authorList>
            <person name="Lv Y."/>
        </authorList>
    </citation>
    <scope>NUCLEOTIDE SEQUENCE [LARGE SCALE GENOMIC DNA]</scope>
    <source>
        <strain evidence="3 4">GDMCC 1.1325</strain>
    </source>
</reference>
<accession>A0A365XRW8</accession>
<dbReference type="Gene3D" id="2.180.10.10">
    <property type="entry name" value="RHS repeat-associated core"/>
    <property type="match status" value="2"/>
</dbReference>
<dbReference type="OrthoDB" id="976756at2"/>
<feature type="domain" description="DUF6443" evidence="2">
    <location>
        <begin position="50"/>
        <end position="185"/>
    </location>
</feature>
<dbReference type="Pfam" id="PF20041">
    <property type="entry name" value="DUF6443"/>
    <property type="match status" value="1"/>
</dbReference>
<feature type="signal peptide" evidence="1">
    <location>
        <begin position="1"/>
        <end position="19"/>
    </location>
</feature>
<comment type="caution">
    <text evidence="3">The sequence shown here is derived from an EMBL/GenBank/DDBJ whole genome shotgun (WGS) entry which is preliminary data.</text>
</comment>
<evidence type="ECO:0000313" key="4">
    <source>
        <dbReference type="Proteomes" id="UP000253410"/>
    </source>
</evidence>
<evidence type="ECO:0000256" key="1">
    <source>
        <dbReference type="SAM" id="SignalP"/>
    </source>
</evidence>
<protein>
    <recommendedName>
        <fullName evidence="2">DUF6443 domain-containing protein</fullName>
    </recommendedName>
</protein>
<dbReference type="Proteomes" id="UP000253410">
    <property type="component" value="Unassembled WGS sequence"/>
</dbReference>
<feature type="chain" id="PRO_5016983419" description="DUF6443 domain-containing protein" evidence="1">
    <location>
        <begin position="20"/>
        <end position="1463"/>
    </location>
</feature>
<proteinExistence type="predicted"/>
<gene>
    <name evidence="3" type="ORF">DF182_17220</name>
</gene>
<dbReference type="InterPro" id="IPR022385">
    <property type="entry name" value="Rhs_assc_core"/>
</dbReference>
<name>A0A365XRW8_9BACT</name>
<evidence type="ECO:0000259" key="2">
    <source>
        <dbReference type="Pfam" id="PF20041"/>
    </source>
</evidence>
<organism evidence="3 4">
    <name type="scientific">Chitinophaga flava</name>
    <dbReference type="NCBI Taxonomy" id="2259036"/>
    <lineage>
        <taxon>Bacteria</taxon>
        <taxon>Pseudomonadati</taxon>
        <taxon>Bacteroidota</taxon>
        <taxon>Chitinophagia</taxon>
        <taxon>Chitinophagales</taxon>
        <taxon>Chitinophagaceae</taxon>
        <taxon>Chitinophaga</taxon>
    </lineage>
</organism>
<dbReference type="RefSeq" id="WP_113617085.1">
    <property type="nucleotide sequence ID" value="NZ_QFFJ01000002.1"/>
</dbReference>
<keyword evidence="1" id="KW-0732">Signal</keyword>
<evidence type="ECO:0000313" key="3">
    <source>
        <dbReference type="EMBL" id="RBL88335.1"/>
    </source>
</evidence>
<dbReference type="EMBL" id="QFFJ01000002">
    <property type="protein sequence ID" value="RBL88335.1"/>
    <property type="molecule type" value="Genomic_DNA"/>
</dbReference>
<keyword evidence="4" id="KW-1185">Reference proteome</keyword>
<dbReference type="NCBIfam" id="TIGR03696">
    <property type="entry name" value="Rhs_assc_core"/>
    <property type="match status" value="1"/>
</dbReference>
<sequence>MRHLWILFSCLLHVVFLSAQNKPGGSAIPSAVPVTVPAAYTGAKINYIRTWEPSMPISNPTIVVNTGSIDQVKQQTQYFDGLGRPLQTVVKGISPSGKDLVTPIIYDVYGRVQYGYLPYVSPDNGDGKFKTDPFNAQAQFHLNNANALGSGECIYYNRTTYEASPLNRVLKTYAAGNSWALEGGNKPVEQQVSVNTTADAVRIWHIAAGDLFPATSNAYTPGALLKNITINEQGERVVTFTDKAGHMILKRVALSAVATDGPSGWLCTYYVYDDNENLRCAIPPKAVELMGSTWAPASVKDLCFFYRYDERKRMIMKKVPDADSSEMVYDIRDRLVFSRDGNLQNQWLATFYDEVNRPVMTALYNTSAGRAPLQTGMNSTSGGTQTLTHIVPPITNLVVASFDGRARYVAANSITAEAGFDTGPGASTTLEIDGTASQASVSVNANNPLPGISNGDLVPLTYTFYDNYDFPGAQTFQSGEAAYTKAGSNPYPVSNSIASNYTKGVVTGTRVKVLGTTDQWIVTTLYYDDKGRTIQQLSTNVSGGTDITTNLYDFNGKLLSSYLRHHNQRSGTISELRELTMLHYDAAGRLDSVKKRLNDTSVLKTVAVNTYDELSRLLTKRLGITSSTSQMETLTYDYTQQGWLKGINRDYVNTAGSTTNWFGEELSYDQGFTTNQLNGNIAGAKWKSRGDGIARSYGYSYDPVSRLTVADFTQQNSGSGNWTNDQIDFSVKDLSYDANGNIQYMTQRGMATNLIQTIDSLKYGYVINSNKLSFVTDRKNNPQSQLGDFKEISNDESADYSYDQNGNLTTDNNKHITGITYNHLNLPQTVTIPDKGTIRYLYDASGNKLRKEVTDISSGVSKTTTTDYIAGIVYQNDTLQFLAHEEGRIRALVTAGNPIAFRYDYFLKDHLGNIRTVLTEQTDFSMYTATMETGAAAKENILFSNIDNTRVNKPSGYPTDESAGANASVAKLTAADGGRKIGPSLVLHVMAGDTIQLGVKAFYKSPGQDKKSSAYMPAEAMLADLIHTFTPGDQMAGPHSAATERPFTPFDKDFYNNHYQQLKDNNTDKTQASRPRAYLNFVVFDEQFKLVEGNSGVRQVKAAPDQLQTLSTDKIPIQRNGYLYVYTSNETQEVLFFDNLMVSQISGPLLEETHYYPFGLTMAGISSNALKGTNYSKNRREFNGIEHTTDLDLNQYDAFYRNLDPQIGRWWQVDPKENDAISPYTAMENNPIRYSDFLGDTTMPGAGFWRNIWEGIKEGGRSTKQWVKSLGTLDGWGNTLDGIAAFSPFNVDEGSVNARTHMIDQAVNYVADIPNKTKDQIGHDLGYGAEKVGESVIVSKGGTLIENGARVLGEVAESGSSLLQGGRTFAQYKAARGGTETLARIPTSTGVQRVSTEFHHVFITQRAQRAYNIPNWLVNNRLNVWKVNTVQHALIDSYRYNFLRAGFKSDVGWFRRYNWFTKF</sequence>